<gene>
    <name evidence="1" type="ORF">HD842_004689</name>
</gene>
<name>A0A7X0CGN2_9BURK</name>
<dbReference type="AlphaFoldDB" id="A0A7X0CGN2"/>
<dbReference type="RefSeq" id="WP_183558353.1">
    <property type="nucleotide sequence ID" value="NZ_JACHBX010000006.1"/>
</dbReference>
<protein>
    <recommendedName>
        <fullName evidence="3">Lipoprotein</fullName>
    </recommendedName>
</protein>
<sequence length="289" mass="33063">MKRIILAAVFFFALCSCERRISKERIADGNNTFTIRIGQPGIDLKNQYPGAVKVERQPAGLTFYQVNWRATEKGKIKLDMSDSSLVFDDVLGMVGTEDNGEKNPGIYRLTIISKITDSNQISHEDARTKFLSILKKIKSSGWSTLIPFTAPRLRGKDMLNYLLETKNPTSLDSSYDLSISEWMNIDNLTSWEFNKGKIFLEVSFSRTSEEIEAQAFASYVVRYTVKSDVAYFKEYVDSNATESWESLLIDELKNSAERRRSLEERLEKNGIKIDKEYMNPKPPISSFDH</sequence>
<evidence type="ECO:0000313" key="1">
    <source>
        <dbReference type="EMBL" id="MBB6136511.1"/>
    </source>
</evidence>
<organism evidence="1 2">
    <name type="scientific">Massilia aurea</name>
    <dbReference type="NCBI Taxonomy" id="373040"/>
    <lineage>
        <taxon>Bacteria</taxon>
        <taxon>Pseudomonadati</taxon>
        <taxon>Pseudomonadota</taxon>
        <taxon>Betaproteobacteria</taxon>
        <taxon>Burkholderiales</taxon>
        <taxon>Oxalobacteraceae</taxon>
        <taxon>Telluria group</taxon>
        <taxon>Massilia</taxon>
    </lineage>
</organism>
<keyword evidence="2" id="KW-1185">Reference proteome</keyword>
<comment type="caution">
    <text evidence="1">The sequence shown here is derived from an EMBL/GenBank/DDBJ whole genome shotgun (WGS) entry which is preliminary data.</text>
</comment>
<dbReference type="PROSITE" id="PS51257">
    <property type="entry name" value="PROKAR_LIPOPROTEIN"/>
    <property type="match status" value="1"/>
</dbReference>
<accession>A0A7X0CGN2</accession>
<dbReference type="EMBL" id="JACHBX010000006">
    <property type="protein sequence ID" value="MBB6136511.1"/>
    <property type="molecule type" value="Genomic_DNA"/>
</dbReference>
<dbReference type="Proteomes" id="UP000540787">
    <property type="component" value="Unassembled WGS sequence"/>
</dbReference>
<reference evidence="1 2" key="1">
    <citation type="submission" date="2020-08" db="EMBL/GenBank/DDBJ databases">
        <title>The Agave Microbiome: Exploring the role of microbial communities in plant adaptations to desert environments.</title>
        <authorList>
            <person name="Partida-Martinez L.P."/>
        </authorList>
    </citation>
    <scope>NUCLEOTIDE SEQUENCE [LARGE SCALE GENOMIC DNA]</scope>
    <source>
        <strain evidence="1 2">AT3.2</strain>
    </source>
</reference>
<evidence type="ECO:0000313" key="2">
    <source>
        <dbReference type="Proteomes" id="UP000540787"/>
    </source>
</evidence>
<proteinExistence type="predicted"/>
<evidence type="ECO:0008006" key="3">
    <source>
        <dbReference type="Google" id="ProtNLM"/>
    </source>
</evidence>